<dbReference type="Proteomes" id="UP000287352">
    <property type="component" value="Unassembled WGS sequence"/>
</dbReference>
<gene>
    <name evidence="1" type="ORF">KTT_18790</name>
</gene>
<evidence type="ECO:0000313" key="2">
    <source>
        <dbReference type="Proteomes" id="UP000287352"/>
    </source>
</evidence>
<sequence length="145" mass="16856">MTKLIGIQESDVLIEAKFVKDSFVYYIKCNPIAETEKYYYFGLRSILWLSLDGIFSEIESMYPKVGKEPLCSFDSQVQKEEGLPVLEMIPTSYINYVQETENGFIIYVERDRKINHVVIYKTIEFLFCDNDLVAIEAKEAAFVPH</sequence>
<proteinExistence type="predicted"/>
<protein>
    <submittedName>
        <fullName evidence="1">Uncharacterized protein</fullName>
    </submittedName>
</protein>
<organism evidence="1 2">
    <name type="scientific">Tengunoibacter tsumagoiensis</name>
    <dbReference type="NCBI Taxonomy" id="2014871"/>
    <lineage>
        <taxon>Bacteria</taxon>
        <taxon>Bacillati</taxon>
        <taxon>Chloroflexota</taxon>
        <taxon>Ktedonobacteria</taxon>
        <taxon>Ktedonobacterales</taxon>
        <taxon>Dictyobacteraceae</taxon>
        <taxon>Tengunoibacter</taxon>
    </lineage>
</organism>
<comment type="caution">
    <text evidence="1">The sequence shown here is derived from an EMBL/GenBank/DDBJ whole genome shotgun (WGS) entry which is preliminary data.</text>
</comment>
<dbReference type="EMBL" id="BIFR01000001">
    <property type="protein sequence ID" value="GCE12020.1"/>
    <property type="molecule type" value="Genomic_DNA"/>
</dbReference>
<reference evidence="2" key="1">
    <citation type="submission" date="2018-12" db="EMBL/GenBank/DDBJ databases">
        <title>Tengunoibacter tsumagoiensis gen. nov., sp. nov., Dictyobacter kobayashii sp. nov., D. alpinus sp. nov., and D. joshuensis sp. nov. and description of Dictyobacteraceae fam. nov. within the order Ktedonobacterales isolated from Tengu-no-mugimeshi.</title>
        <authorList>
            <person name="Wang C.M."/>
            <person name="Zheng Y."/>
            <person name="Sakai Y."/>
            <person name="Toyoda A."/>
            <person name="Minakuchi Y."/>
            <person name="Abe K."/>
            <person name="Yokota A."/>
            <person name="Yabe S."/>
        </authorList>
    </citation>
    <scope>NUCLEOTIDE SEQUENCE [LARGE SCALE GENOMIC DNA]</scope>
    <source>
        <strain evidence="2">Uno3</strain>
    </source>
</reference>
<evidence type="ECO:0000313" key="1">
    <source>
        <dbReference type="EMBL" id="GCE12020.1"/>
    </source>
</evidence>
<dbReference type="AlphaFoldDB" id="A0A401ZYV1"/>
<keyword evidence="2" id="KW-1185">Reference proteome</keyword>
<dbReference type="RefSeq" id="WP_126579685.1">
    <property type="nucleotide sequence ID" value="NZ_BIFR01000001.1"/>
</dbReference>
<name>A0A401ZYV1_9CHLR</name>
<accession>A0A401ZYV1</accession>